<dbReference type="InterPro" id="IPR036388">
    <property type="entry name" value="WH-like_DNA-bd_sf"/>
</dbReference>
<dbReference type="Gene3D" id="3.40.190.290">
    <property type="match status" value="1"/>
</dbReference>
<evidence type="ECO:0000313" key="7">
    <source>
        <dbReference type="Proteomes" id="UP001500213"/>
    </source>
</evidence>
<dbReference type="InterPro" id="IPR036390">
    <property type="entry name" value="WH_DNA-bd_sf"/>
</dbReference>
<dbReference type="PANTHER" id="PTHR30419">
    <property type="entry name" value="HTH-TYPE TRANSCRIPTIONAL REGULATOR YBHD"/>
    <property type="match status" value="1"/>
</dbReference>
<dbReference type="RefSeq" id="WP_344774528.1">
    <property type="nucleotide sequence ID" value="NZ_BAABBX010000007.1"/>
</dbReference>
<protein>
    <submittedName>
        <fullName evidence="6">LysR family transcriptional regulator</fullName>
    </submittedName>
</protein>
<evidence type="ECO:0000256" key="2">
    <source>
        <dbReference type="ARBA" id="ARBA00023015"/>
    </source>
</evidence>
<organism evidence="6 7">
    <name type="scientific">Gryllotalpicola kribbensis</name>
    <dbReference type="NCBI Taxonomy" id="993084"/>
    <lineage>
        <taxon>Bacteria</taxon>
        <taxon>Bacillati</taxon>
        <taxon>Actinomycetota</taxon>
        <taxon>Actinomycetes</taxon>
        <taxon>Micrococcales</taxon>
        <taxon>Microbacteriaceae</taxon>
        <taxon>Gryllotalpicola</taxon>
    </lineage>
</organism>
<feature type="domain" description="HTH lysR-type" evidence="5">
    <location>
        <begin position="1"/>
        <end position="58"/>
    </location>
</feature>
<evidence type="ECO:0000256" key="1">
    <source>
        <dbReference type="ARBA" id="ARBA00009437"/>
    </source>
</evidence>
<dbReference type="PANTHER" id="PTHR30419:SF31">
    <property type="entry name" value="BLR3139 PROTEIN"/>
    <property type="match status" value="1"/>
</dbReference>
<dbReference type="PRINTS" id="PR00039">
    <property type="entry name" value="HTHLYSR"/>
</dbReference>
<keyword evidence="2" id="KW-0805">Transcription regulation</keyword>
<dbReference type="SUPFAM" id="SSF46785">
    <property type="entry name" value="Winged helix' DNA-binding domain"/>
    <property type="match status" value="1"/>
</dbReference>
<evidence type="ECO:0000259" key="5">
    <source>
        <dbReference type="PROSITE" id="PS50931"/>
    </source>
</evidence>
<keyword evidence="4" id="KW-0804">Transcription</keyword>
<evidence type="ECO:0000256" key="3">
    <source>
        <dbReference type="ARBA" id="ARBA00023125"/>
    </source>
</evidence>
<name>A0ABP8AMY7_9MICO</name>
<dbReference type="SUPFAM" id="SSF53850">
    <property type="entry name" value="Periplasmic binding protein-like II"/>
    <property type="match status" value="1"/>
</dbReference>
<keyword evidence="3" id="KW-0238">DNA-binding</keyword>
<dbReference type="Gene3D" id="1.10.10.10">
    <property type="entry name" value="Winged helix-like DNA-binding domain superfamily/Winged helix DNA-binding domain"/>
    <property type="match status" value="1"/>
</dbReference>
<dbReference type="InterPro" id="IPR000847">
    <property type="entry name" value="LysR_HTH_N"/>
</dbReference>
<evidence type="ECO:0000256" key="4">
    <source>
        <dbReference type="ARBA" id="ARBA00023163"/>
    </source>
</evidence>
<comment type="caution">
    <text evidence="6">The sequence shown here is derived from an EMBL/GenBank/DDBJ whole genome shotgun (WGS) entry which is preliminary data.</text>
</comment>
<dbReference type="InterPro" id="IPR050950">
    <property type="entry name" value="HTH-type_LysR_regulators"/>
</dbReference>
<proteinExistence type="inferred from homology"/>
<keyword evidence="7" id="KW-1185">Reference proteome</keyword>
<evidence type="ECO:0000313" key="6">
    <source>
        <dbReference type="EMBL" id="GAA4186557.1"/>
    </source>
</evidence>
<sequence length="291" mass="30960">MQPHQLAYFLAVAETGSFTQGAQRAGVVQSAASAAIAQLERELGARLFARGYHRLDLTAEGAALLPHARDVLAAIQSAKDAVAGARGQLVGTVRLGTLALTGPWDLAAVLQRFAVAHPRVEVHLRQTISGSVTSLEEVRSGSLDLALVSVSATDLPGLALTEIHREPMVLACSPDHRLADAVEVSITELAAEPFIEYPTGWGNRATVDQAFASARLTRTIRTEVTDFALARTLVARNLGVTILPVSAIDATITAVRLHEHLEWAFQLAQPNHLRISRAASELARAIIGDAS</sequence>
<dbReference type="Proteomes" id="UP001500213">
    <property type="component" value="Unassembled WGS sequence"/>
</dbReference>
<reference evidence="7" key="1">
    <citation type="journal article" date="2019" name="Int. J. Syst. Evol. Microbiol.">
        <title>The Global Catalogue of Microorganisms (GCM) 10K type strain sequencing project: providing services to taxonomists for standard genome sequencing and annotation.</title>
        <authorList>
            <consortium name="The Broad Institute Genomics Platform"/>
            <consortium name="The Broad Institute Genome Sequencing Center for Infectious Disease"/>
            <person name="Wu L."/>
            <person name="Ma J."/>
        </authorList>
    </citation>
    <scope>NUCLEOTIDE SEQUENCE [LARGE SCALE GENOMIC DNA]</scope>
    <source>
        <strain evidence="7">JCM 17593</strain>
    </source>
</reference>
<gene>
    <name evidence="6" type="ORF">GCM10022288_10320</name>
</gene>
<dbReference type="PROSITE" id="PS50931">
    <property type="entry name" value="HTH_LYSR"/>
    <property type="match status" value="1"/>
</dbReference>
<dbReference type="InterPro" id="IPR005119">
    <property type="entry name" value="LysR_subst-bd"/>
</dbReference>
<dbReference type="EMBL" id="BAABBX010000007">
    <property type="protein sequence ID" value="GAA4186557.1"/>
    <property type="molecule type" value="Genomic_DNA"/>
</dbReference>
<comment type="similarity">
    <text evidence="1">Belongs to the LysR transcriptional regulatory family.</text>
</comment>
<dbReference type="Pfam" id="PF03466">
    <property type="entry name" value="LysR_substrate"/>
    <property type="match status" value="1"/>
</dbReference>
<accession>A0ABP8AMY7</accession>
<dbReference type="Pfam" id="PF00126">
    <property type="entry name" value="HTH_1"/>
    <property type="match status" value="1"/>
</dbReference>